<reference evidence="2 3" key="1">
    <citation type="journal article" date="2014" name="Agronomy (Basel)">
        <title>A Draft Genome Sequence for Ensete ventricosum, the Drought-Tolerant Tree Against Hunger.</title>
        <authorList>
            <person name="Harrison J."/>
            <person name="Moore K.A."/>
            <person name="Paszkiewicz K."/>
            <person name="Jones T."/>
            <person name="Grant M."/>
            <person name="Ambacheew D."/>
            <person name="Muzemil S."/>
            <person name="Studholme D.J."/>
        </authorList>
    </citation>
    <scope>NUCLEOTIDE SEQUENCE [LARGE SCALE GENOMIC DNA]</scope>
</reference>
<evidence type="ECO:0000256" key="1">
    <source>
        <dbReference type="SAM" id="MobiDB-lite"/>
    </source>
</evidence>
<feature type="compositionally biased region" description="Basic and acidic residues" evidence="1">
    <location>
        <begin position="27"/>
        <end position="36"/>
    </location>
</feature>
<comment type="caution">
    <text evidence="2">The sequence shown here is derived from an EMBL/GenBank/DDBJ whole genome shotgun (WGS) entry which is preliminary data.</text>
</comment>
<protein>
    <submittedName>
        <fullName evidence="2">Uncharacterized protein</fullName>
    </submittedName>
</protein>
<gene>
    <name evidence="2" type="ORF">B296_00048671</name>
</gene>
<feature type="region of interest" description="Disordered" evidence="1">
    <location>
        <begin position="1"/>
        <end position="38"/>
    </location>
</feature>
<accession>A0A426Y5L6</accession>
<organism evidence="2 3">
    <name type="scientific">Ensete ventricosum</name>
    <name type="common">Abyssinian banana</name>
    <name type="synonym">Musa ensete</name>
    <dbReference type="NCBI Taxonomy" id="4639"/>
    <lineage>
        <taxon>Eukaryota</taxon>
        <taxon>Viridiplantae</taxon>
        <taxon>Streptophyta</taxon>
        <taxon>Embryophyta</taxon>
        <taxon>Tracheophyta</taxon>
        <taxon>Spermatophyta</taxon>
        <taxon>Magnoliopsida</taxon>
        <taxon>Liliopsida</taxon>
        <taxon>Zingiberales</taxon>
        <taxon>Musaceae</taxon>
        <taxon>Ensete</taxon>
    </lineage>
</organism>
<proteinExistence type="predicted"/>
<dbReference type="Proteomes" id="UP000287651">
    <property type="component" value="Unassembled WGS sequence"/>
</dbReference>
<evidence type="ECO:0000313" key="2">
    <source>
        <dbReference type="EMBL" id="RRT47046.1"/>
    </source>
</evidence>
<evidence type="ECO:0000313" key="3">
    <source>
        <dbReference type="Proteomes" id="UP000287651"/>
    </source>
</evidence>
<name>A0A426Y5L6_ENSVE</name>
<dbReference type="EMBL" id="AMZH03014796">
    <property type="protein sequence ID" value="RRT47046.1"/>
    <property type="molecule type" value="Genomic_DNA"/>
</dbReference>
<sequence>MLGAGGDHAATVGPNASNCVAGGKQPEQQDSKDGRGIVESAVLWKGNGATSDGKEINDGGEEWQVVAYDGWQRRLVTGADRYGQ</sequence>
<dbReference type="AlphaFoldDB" id="A0A426Y5L6"/>